<comment type="caution">
    <text evidence="2">The sequence shown here is derived from an EMBL/GenBank/DDBJ whole genome shotgun (WGS) entry which is preliminary data.</text>
</comment>
<gene>
    <name evidence="2" type="ORF">AAIG11_04680</name>
</gene>
<evidence type="ECO:0000313" key="3">
    <source>
        <dbReference type="Proteomes" id="UP001407405"/>
    </source>
</evidence>
<feature type="compositionally biased region" description="Basic and acidic residues" evidence="1">
    <location>
        <begin position="67"/>
        <end position="97"/>
    </location>
</feature>
<keyword evidence="3" id="KW-1185">Reference proteome</keyword>
<reference evidence="2 3" key="1">
    <citation type="submission" date="2024-04" db="EMBL/GenBank/DDBJ databases">
        <title>Genome sequencing and metabolic network reconstruction of aminoacids and betaine degradation by Anoxynatronum sibiricum.</title>
        <authorList>
            <person name="Detkova E.N."/>
            <person name="Boltjanskaja Y.V."/>
            <person name="Mardanov A.V."/>
            <person name="Kevbrin V."/>
        </authorList>
    </citation>
    <scope>NUCLEOTIDE SEQUENCE [LARGE SCALE GENOMIC DNA]</scope>
    <source>
        <strain evidence="2 3">Z-7981</strain>
    </source>
</reference>
<dbReference type="EMBL" id="JBCITM010000003">
    <property type="protein sequence ID" value="MEN1759760.1"/>
    <property type="molecule type" value="Genomic_DNA"/>
</dbReference>
<evidence type="ECO:0000313" key="2">
    <source>
        <dbReference type="EMBL" id="MEN1759760.1"/>
    </source>
</evidence>
<sequence>MQIESILIFIVFVVISSMANRRKQAQQRQQRQQPQPMENQQPKVAASQPKTQHPSQPPKPARPAKRTLQDLFREMQQELVDEFKQASEQVPEDRSLEMQDPAMVTRSAKSSVTAAAKNRGTGQSTGGRNVEPSETMKRESPIYGNEIKEMSQRAAIELTEDTVINGIIFSEILGKPKSMRR</sequence>
<organism evidence="2 3">
    <name type="scientific">Anoxynatronum sibiricum</name>
    <dbReference type="NCBI Taxonomy" id="210623"/>
    <lineage>
        <taxon>Bacteria</taxon>
        <taxon>Bacillati</taxon>
        <taxon>Bacillota</taxon>
        <taxon>Clostridia</taxon>
        <taxon>Eubacteriales</taxon>
        <taxon>Clostridiaceae</taxon>
        <taxon>Anoxynatronum</taxon>
    </lineage>
</organism>
<feature type="compositionally biased region" description="Low complexity" evidence="1">
    <location>
        <begin position="26"/>
        <end position="43"/>
    </location>
</feature>
<feature type="region of interest" description="Disordered" evidence="1">
    <location>
        <begin position="21"/>
        <end position="140"/>
    </location>
</feature>
<accession>A0ABU9VSB5</accession>
<dbReference type="RefSeq" id="WP_343185088.1">
    <property type="nucleotide sequence ID" value="NZ_JBCITM010000003.1"/>
</dbReference>
<proteinExistence type="predicted"/>
<name>A0ABU9VSB5_9CLOT</name>
<protein>
    <submittedName>
        <fullName evidence="2">Uncharacterized protein</fullName>
    </submittedName>
</protein>
<evidence type="ECO:0000256" key="1">
    <source>
        <dbReference type="SAM" id="MobiDB-lite"/>
    </source>
</evidence>
<dbReference type="Proteomes" id="UP001407405">
    <property type="component" value="Unassembled WGS sequence"/>
</dbReference>